<protein>
    <submittedName>
        <fullName evidence="2">Uncharacterized protein</fullName>
    </submittedName>
</protein>
<evidence type="ECO:0000313" key="2">
    <source>
        <dbReference type="EMBL" id="KJE92367.1"/>
    </source>
</evidence>
<dbReference type="Pfam" id="PF10262">
    <property type="entry name" value="Rdx"/>
    <property type="match status" value="1"/>
</dbReference>
<organism evidence="2 3">
    <name type="scientific">Capsaspora owczarzaki (strain ATCC 30864)</name>
    <dbReference type="NCBI Taxonomy" id="595528"/>
    <lineage>
        <taxon>Eukaryota</taxon>
        <taxon>Filasterea</taxon>
        <taxon>Capsaspora</taxon>
    </lineage>
</organism>
<dbReference type="Proteomes" id="UP000008743">
    <property type="component" value="Unassembled WGS sequence"/>
</dbReference>
<sequence length="85" mass="9157">MVLKVNIEYCSACGYFPRMKEIERAIQKEFPTAKVTGEGGRSKSFEVTINGELVHSKLTSGKFVNPPVIVEAAKAIAAKQAAAAE</sequence>
<dbReference type="OrthoDB" id="5962009at2759"/>
<gene>
    <name evidence="2" type="ORF">CAOG_003349</name>
</gene>
<dbReference type="RefSeq" id="XP_004364188.1">
    <property type="nucleotide sequence ID" value="XM_004364131.2"/>
</dbReference>
<accession>A0A0D2VPG1</accession>
<dbReference type="AlphaFoldDB" id="A0A0D2VPG1"/>
<name>A0A0D2VPG1_CAPO3</name>
<dbReference type="InterPro" id="IPR036249">
    <property type="entry name" value="Thioredoxin-like_sf"/>
</dbReference>
<reference evidence="3" key="1">
    <citation type="submission" date="2011-02" db="EMBL/GenBank/DDBJ databases">
        <title>The Genome Sequence of Capsaspora owczarzaki ATCC 30864.</title>
        <authorList>
            <person name="Russ C."/>
            <person name="Cuomo C."/>
            <person name="Burger G."/>
            <person name="Gray M.W."/>
            <person name="Holland P.W.H."/>
            <person name="King N."/>
            <person name="Lang F.B.F."/>
            <person name="Roger A.J."/>
            <person name="Ruiz-Trillo I."/>
            <person name="Young S.K."/>
            <person name="Zeng Q."/>
            <person name="Gargeya S."/>
            <person name="Alvarado L."/>
            <person name="Berlin A."/>
            <person name="Chapman S.B."/>
            <person name="Chen Z."/>
            <person name="Freedman E."/>
            <person name="Gellesch M."/>
            <person name="Goldberg J."/>
            <person name="Griggs A."/>
            <person name="Gujja S."/>
            <person name="Heilman E."/>
            <person name="Heiman D."/>
            <person name="Howarth C."/>
            <person name="Mehta T."/>
            <person name="Neiman D."/>
            <person name="Pearson M."/>
            <person name="Roberts A."/>
            <person name="Saif S."/>
            <person name="Shea T."/>
            <person name="Shenoy N."/>
            <person name="Sisk P."/>
            <person name="Stolte C."/>
            <person name="Sykes S."/>
            <person name="White J."/>
            <person name="Yandava C."/>
            <person name="Haas B."/>
            <person name="Nusbaum C."/>
            <person name="Birren B."/>
        </authorList>
    </citation>
    <scope>NUCLEOTIDE SEQUENCE</scope>
    <source>
        <strain evidence="3">ATCC 30864</strain>
    </source>
</reference>
<dbReference type="Gene3D" id="3.40.30.10">
    <property type="entry name" value="Glutaredoxin"/>
    <property type="match status" value="1"/>
</dbReference>
<keyword evidence="3" id="KW-1185">Reference proteome</keyword>
<dbReference type="SUPFAM" id="SSF52833">
    <property type="entry name" value="Thioredoxin-like"/>
    <property type="match status" value="1"/>
</dbReference>
<dbReference type="PhylomeDB" id="A0A0D2VPG1"/>
<keyword evidence="1" id="KW-0676">Redox-active center</keyword>
<dbReference type="InterPro" id="IPR011893">
    <property type="entry name" value="Selenoprotein_Rdx-typ"/>
</dbReference>
<dbReference type="InParanoid" id="A0A0D2VPG1"/>
<dbReference type="EMBL" id="KE346363">
    <property type="protein sequence ID" value="KJE92367.1"/>
    <property type="molecule type" value="Genomic_DNA"/>
</dbReference>
<evidence type="ECO:0000313" key="3">
    <source>
        <dbReference type="Proteomes" id="UP000008743"/>
    </source>
</evidence>
<proteinExistence type="predicted"/>
<dbReference type="NCBIfam" id="TIGR02174">
    <property type="entry name" value="CXXU_selWTH"/>
    <property type="match status" value="1"/>
</dbReference>
<evidence type="ECO:0000256" key="1">
    <source>
        <dbReference type="ARBA" id="ARBA00023284"/>
    </source>
</evidence>